<evidence type="ECO:0000313" key="3">
    <source>
        <dbReference type="Proteomes" id="UP001484239"/>
    </source>
</evidence>
<protein>
    <submittedName>
        <fullName evidence="2">PadR family transcriptional regulator</fullName>
    </submittedName>
</protein>
<dbReference type="PANTHER" id="PTHR33169">
    <property type="entry name" value="PADR-FAMILY TRANSCRIPTIONAL REGULATOR"/>
    <property type="match status" value="1"/>
</dbReference>
<dbReference type="InterPro" id="IPR005149">
    <property type="entry name" value="Tscrpt_reg_PadR_N"/>
</dbReference>
<keyword evidence="3" id="KW-1185">Reference proteome</keyword>
<dbReference type="SUPFAM" id="SSF46785">
    <property type="entry name" value="Winged helix' DNA-binding domain"/>
    <property type="match status" value="1"/>
</dbReference>
<dbReference type="InterPro" id="IPR036390">
    <property type="entry name" value="WH_DNA-bd_sf"/>
</dbReference>
<dbReference type="Gene3D" id="1.10.10.10">
    <property type="entry name" value="Winged helix-like DNA-binding domain superfamily/Winged helix DNA-binding domain"/>
    <property type="match status" value="1"/>
</dbReference>
<proteinExistence type="predicted"/>
<comment type="caution">
    <text evidence="2">The sequence shown here is derived from an EMBL/GenBank/DDBJ whole genome shotgun (WGS) entry which is preliminary data.</text>
</comment>
<organism evidence="2 3">
    <name type="scientific">Gaopeijia maritima</name>
    <dbReference type="NCBI Taxonomy" id="3119007"/>
    <lineage>
        <taxon>Bacteria</taxon>
        <taxon>Pseudomonadati</taxon>
        <taxon>Gemmatimonadota</taxon>
        <taxon>Longimicrobiia</taxon>
        <taxon>Gaopeijiales</taxon>
        <taxon>Gaopeijiaceae</taxon>
        <taxon>Gaopeijia</taxon>
    </lineage>
</organism>
<dbReference type="InterPro" id="IPR052509">
    <property type="entry name" value="Metal_resp_DNA-bind_regulator"/>
</dbReference>
<sequence>MRLTYLTGVVLAAIEAGHRYGFDIMDATGIPDGTVYPALRRLEARGFLEARWEDHAEAAEAHRPARRYYRLTAEGRALLEQAIDRFPGVGRIFPDPEPEVG</sequence>
<dbReference type="PANTHER" id="PTHR33169:SF14">
    <property type="entry name" value="TRANSCRIPTIONAL REGULATOR RV3488"/>
    <property type="match status" value="1"/>
</dbReference>
<feature type="domain" description="Transcription regulator PadR N-terminal" evidence="1">
    <location>
        <begin position="10"/>
        <end position="80"/>
    </location>
</feature>
<dbReference type="Pfam" id="PF03551">
    <property type="entry name" value="PadR"/>
    <property type="match status" value="1"/>
</dbReference>
<evidence type="ECO:0000259" key="1">
    <source>
        <dbReference type="Pfam" id="PF03551"/>
    </source>
</evidence>
<dbReference type="EMBL" id="JBBHLI010000011">
    <property type="protein sequence ID" value="MEK9502365.1"/>
    <property type="molecule type" value="Genomic_DNA"/>
</dbReference>
<dbReference type="Proteomes" id="UP001484239">
    <property type="component" value="Unassembled WGS sequence"/>
</dbReference>
<name>A0ABU9ECA5_9BACT</name>
<gene>
    <name evidence="2" type="ORF">WI372_15335</name>
</gene>
<reference evidence="2 3" key="1">
    <citation type="submission" date="2024-02" db="EMBL/GenBank/DDBJ databases">
        <title>A novel Gemmatimonadota bacterium.</title>
        <authorList>
            <person name="Du Z.-J."/>
            <person name="Ye Y.-Q."/>
        </authorList>
    </citation>
    <scope>NUCLEOTIDE SEQUENCE [LARGE SCALE GENOMIC DNA]</scope>
    <source>
        <strain evidence="2 3">DH-20</strain>
    </source>
</reference>
<dbReference type="RefSeq" id="WP_405284014.1">
    <property type="nucleotide sequence ID" value="NZ_CP144380.1"/>
</dbReference>
<accession>A0ABU9ECA5</accession>
<dbReference type="InterPro" id="IPR036388">
    <property type="entry name" value="WH-like_DNA-bd_sf"/>
</dbReference>
<evidence type="ECO:0000313" key="2">
    <source>
        <dbReference type="EMBL" id="MEK9502365.1"/>
    </source>
</evidence>